<dbReference type="Proteomes" id="UP000197424">
    <property type="component" value="Chromosome"/>
</dbReference>
<evidence type="ECO:0000256" key="6">
    <source>
        <dbReference type="ARBA" id="ARBA00022763"/>
    </source>
</evidence>
<keyword evidence="8" id="KW-0804">Transcription</keyword>
<reference evidence="13" key="1">
    <citation type="submission" date="2017-06" db="EMBL/GenBank/DDBJ databases">
        <title>Whole genome sequence of Laribacter hongkongensis LHGZ1.</title>
        <authorList>
            <person name="Chen D."/>
            <person name="Wu H."/>
            <person name="Chen J."/>
        </authorList>
    </citation>
    <scope>NUCLEOTIDE SEQUENCE [LARGE SCALE GENOMIC DNA]</scope>
    <source>
        <strain evidence="13">LHGZ1</strain>
    </source>
</reference>
<feature type="domain" description="HTH araC/xylS-type" evidence="11">
    <location>
        <begin position="79"/>
        <end position="176"/>
    </location>
</feature>
<dbReference type="EMBL" id="CP022115">
    <property type="protein sequence ID" value="ASJ22980.1"/>
    <property type="molecule type" value="Genomic_DNA"/>
</dbReference>
<organism evidence="12 13">
    <name type="scientific">Laribacter hongkongensis</name>
    <dbReference type="NCBI Taxonomy" id="168471"/>
    <lineage>
        <taxon>Bacteria</taxon>
        <taxon>Pseudomonadati</taxon>
        <taxon>Pseudomonadota</taxon>
        <taxon>Betaproteobacteria</taxon>
        <taxon>Neisseriales</taxon>
        <taxon>Aquaspirillaceae</taxon>
        <taxon>Laribacter</taxon>
    </lineage>
</organism>
<dbReference type="NCBIfam" id="TIGR00589">
    <property type="entry name" value="ogt"/>
    <property type="match status" value="1"/>
</dbReference>
<evidence type="ECO:0000256" key="3">
    <source>
        <dbReference type="ARBA" id="ARBA00011918"/>
    </source>
</evidence>
<dbReference type="SUPFAM" id="SSF53155">
    <property type="entry name" value="Methylated DNA-protein cysteine methyltransferase domain"/>
    <property type="match status" value="1"/>
</dbReference>
<evidence type="ECO:0000256" key="8">
    <source>
        <dbReference type="ARBA" id="ARBA00023163"/>
    </source>
</evidence>
<dbReference type="GO" id="GO:0006281">
    <property type="term" value="P:DNA repair"/>
    <property type="evidence" value="ECO:0007669"/>
    <property type="project" value="UniProtKB-KW"/>
</dbReference>
<dbReference type="SUPFAM" id="SSF46689">
    <property type="entry name" value="Homeodomain-like"/>
    <property type="match status" value="1"/>
</dbReference>
<protein>
    <recommendedName>
        <fullName evidence="3">methylated-DNA--[protein]-cysteine S-methyltransferase</fullName>
        <ecNumber evidence="3">2.1.1.63</ecNumber>
    </recommendedName>
</protein>
<keyword evidence="4 12" id="KW-0489">Methyltransferase</keyword>
<dbReference type="InterPro" id="IPR014048">
    <property type="entry name" value="MethylDNA_cys_MeTrfase_DNA-bd"/>
</dbReference>
<evidence type="ECO:0000259" key="11">
    <source>
        <dbReference type="PROSITE" id="PS01124"/>
    </source>
</evidence>
<dbReference type="SUPFAM" id="SSF46767">
    <property type="entry name" value="Methylated DNA-protein cysteine methyltransferase, C-terminal domain"/>
    <property type="match status" value="1"/>
</dbReference>
<evidence type="ECO:0000256" key="2">
    <source>
        <dbReference type="ARBA" id="ARBA00008711"/>
    </source>
</evidence>
<dbReference type="Pfam" id="PF12833">
    <property type="entry name" value="HTH_18"/>
    <property type="match status" value="1"/>
</dbReference>
<comment type="catalytic activity">
    <reaction evidence="1">
        <text>a 4-O-methyl-thymidine in DNA + L-cysteinyl-[protein] = a thymidine in DNA + S-methyl-L-cysteinyl-[protein]</text>
        <dbReference type="Rhea" id="RHEA:53428"/>
        <dbReference type="Rhea" id="RHEA-COMP:10131"/>
        <dbReference type="Rhea" id="RHEA-COMP:10132"/>
        <dbReference type="Rhea" id="RHEA-COMP:13555"/>
        <dbReference type="Rhea" id="RHEA-COMP:13556"/>
        <dbReference type="ChEBI" id="CHEBI:29950"/>
        <dbReference type="ChEBI" id="CHEBI:82612"/>
        <dbReference type="ChEBI" id="CHEBI:137386"/>
        <dbReference type="ChEBI" id="CHEBI:137387"/>
        <dbReference type="EC" id="2.1.1.63"/>
    </reaction>
</comment>
<evidence type="ECO:0000256" key="1">
    <source>
        <dbReference type="ARBA" id="ARBA00001286"/>
    </source>
</evidence>
<dbReference type="Gene3D" id="1.10.10.60">
    <property type="entry name" value="Homeodomain-like"/>
    <property type="match status" value="1"/>
</dbReference>
<dbReference type="GO" id="GO:0043565">
    <property type="term" value="F:sequence-specific DNA binding"/>
    <property type="evidence" value="ECO:0007669"/>
    <property type="project" value="InterPro"/>
</dbReference>
<name>A0A248LDW3_9NEIS</name>
<dbReference type="GO" id="GO:0032259">
    <property type="term" value="P:methylation"/>
    <property type="evidence" value="ECO:0007669"/>
    <property type="project" value="UniProtKB-KW"/>
</dbReference>
<dbReference type="Gene3D" id="3.30.160.70">
    <property type="entry name" value="Methylated DNA-protein cysteine methyltransferase domain"/>
    <property type="match status" value="1"/>
</dbReference>
<dbReference type="SMART" id="SM00342">
    <property type="entry name" value="HTH_ARAC"/>
    <property type="match status" value="1"/>
</dbReference>
<dbReference type="InterPro" id="IPR018060">
    <property type="entry name" value="HTH_AraC"/>
</dbReference>
<keyword evidence="7" id="KW-0805">Transcription regulation</keyword>
<dbReference type="InterPro" id="IPR001497">
    <property type="entry name" value="MethylDNA_cys_MeTrfase_AS"/>
</dbReference>
<dbReference type="CDD" id="cd06445">
    <property type="entry name" value="ATase"/>
    <property type="match status" value="1"/>
</dbReference>
<evidence type="ECO:0000256" key="7">
    <source>
        <dbReference type="ARBA" id="ARBA00023015"/>
    </source>
</evidence>
<dbReference type="Pfam" id="PF01035">
    <property type="entry name" value="DNA_binding_1"/>
    <property type="match status" value="1"/>
</dbReference>
<accession>A0A248LDW3</accession>
<keyword evidence="5 12" id="KW-0808">Transferase</keyword>
<dbReference type="PROSITE" id="PS01124">
    <property type="entry name" value="HTH_ARAC_FAMILY_2"/>
    <property type="match status" value="1"/>
</dbReference>
<dbReference type="InterPro" id="IPR036631">
    <property type="entry name" value="MGMT_N_sf"/>
</dbReference>
<dbReference type="AlphaFoldDB" id="A0A248LDW3"/>
<dbReference type="PANTHER" id="PTHR10815:SF13">
    <property type="entry name" value="METHYLATED-DNA--PROTEIN-CYSTEINE METHYLTRANSFERASE"/>
    <property type="match status" value="1"/>
</dbReference>
<gene>
    <name evidence="12" type="ORF">LHGZ1_0149</name>
</gene>
<dbReference type="GO" id="GO:0003908">
    <property type="term" value="F:methylated-DNA-[protein]-cysteine S-methyltransferase activity"/>
    <property type="evidence" value="ECO:0007669"/>
    <property type="project" value="UniProtKB-EC"/>
</dbReference>
<keyword evidence="6" id="KW-0227">DNA damage</keyword>
<dbReference type="PANTHER" id="PTHR10815">
    <property type="entry name" value="METHYLATED-DNA--PROTEIN-CYSTEINE METHYLTRANSFERASE"/>
    <property type="match status" value="1"/>
</dbReference>
<dbReference type="InterPro" id="IPR009057">
    <property type="entry name" value="Homeodomain-like_sf"/>
</dbReference>
<sequence>MPHRQGEGAGAENLLPQESLTHDGTPFTACRCCFCRPSGRLAGIGCRQGGRLRMLDLSACRSRMMESMETAARHYAIVERAIVWLNEHAAEQPSLSRLAQAVGLSDSRLQRVFSDWAGVSPKRFVQFLTLGHARRLLAAGRPVDATALAVGLSGSGRLHDLIVQHEALTPGELRRGAAGVPVGWGLAATPFGEALLAWTPRGLGYLAFVDDTPAAALAGCQARWPQAVWHEDAATAAGWARRVFAPRMADGPLPVLLRGSRFQLKVWEALLGIAPGQRLSYGMLAQQLGQPGAARAVGSAVAANTLAVLVPCHRVIRDTGVLGQYRWGSTRKAALLVRESAAAQPELSD</sequence>
<dbReference type="InterPro" id="IPR036388">
    <property type="entry name" value="WH-like_DNA-bd_sf"/>
</dbReference>
<evidence type="ECO:0000256" key="4">
    <source>
        <dbReference type="ARBA" id="ARBA00022603"/>
    </source>
</evidence>
<dbReference type="EC" id="2.1.1.63" evidence="3"/>
<dbReference type="GO" id="GO:0003700">
    <property type="term" value="F:DNA-binding transcription factor activity"/>
    <property type="evidence" value="ECO:0007669"/>
    <property type="project" value="InterPro"/>
</dbReference>
<comment type="similarity">
    <text evidence="2">Belongs to the MGMT family.</text>
</comment>
<evidence type="ECO:0000313" key="12">
    <source>
        <dbReference type="EMBL" id="ASJ22980.1"/>
    </source>
</evidence>
<evidence type="ECO:0000313" key="13">
    <source>
        <dbReference type="Proteomes" id="UP000197424"/>
    </source>
</evidence>
<dbReference type="InterPro" id="IPR036217">
    <property type="entry name" value="MethylDNA_cys_MeTrfase_DNAb"/>
</dbReference>
<dbReference type="FunFam" id="1.10.10.10:FF:000214">
    <property type="entry name" value="Methylated-DNA--protein-cysteine methyltransferase"/>
    <property type="match status" value="1"/>
</dbReference>
<proteinExistence type="inferred from homology"/>
<evidence type="ECO:0000256" key="10">
    <source>
        <dbReference type="ARBA" id="ARBA00049348"/>
    </source>
</evidence>
<dbReference type="PROSITE" id="PS00374">
    <property type="entry name" value="MGMT"/>
    <property type="match status" value="1"/>
</dbReference>
<keyword evidence="9" id="KW-0234">DNA repair</keyword>
<evidence type="ECO:0000256" key="9">
    <source>
        <dbReference type="ARBA" id="ARBA00023204"/>
    </source>
</evidence>
<dbReference type="Gene3D" id="1.10.10.10">
    <property type="entry name" value="Winged helix-like DNA-binding domain superfamily/Winged helix DNA-binding domain"/>
    <property type="match status" value="1"/>
</dbReference>
<evidence type="ECO:0000256" key="5">
    <source>
        <dbReference type="ARBA" id="ARBA00022679"/>
    </source>
</evidence>
<comment type="catalytic activity">
    <reaction evidence="10">
        <text>a 6-O-methyl-2'-deoxyguanosine in DNA + L-cysteinyl-[protein] = S-methyl-L-cysteinyl-[protein] + a 2'-deoxyguanosine in DNA</text>
        <dbReference type="Rhea" id="RHEA:24000"/>
        <dbReference type="Rhea" id="RHEA-COMP:10131"/>
        <dbReference type="Rhea" id="RHEA-COMP:10132"/>
        <dbReference type="Rhea" id="RHEA-COMP:11367"/>
        <dbReference type="Rhea" id="RHEA-COMP:11368"/>
        <dbReference type="ChEBI" id="CHEBI:29950"/>
        <dbReference type="ChEBI" id="CHEBI:82612"/>
        <dbReference type="ChEBI" id="CHEBI:85445"/>
        <dbReference type="ChEBI" id="CHEBI:85448"/>
        <dbReference type="EC" id="2.1.1.63"/>
    </reaction>
</comment>